<keyword evidence="5 10" id="KW-0479">Metal-binding</keyword>
<sequence>MDMFMHYYLPPLLLLPLSLYLIFFIRKKGSDDLKNLPPGSKGWPILGENVELALLGYQRFVRERMQKYSPEVFKTSLLGEKTAVFCSAQGNKFLFSNENKLVTYWLPQSIKKALLPEFFESDCKEALVLFHKLQYDALKPEALKQYVRVMDSLARELLEKDWRPNSVVKVFPSSKKYTFELVCRVFLNVEGLHKLVDPFTLLGNGMVSLPIDLPGTAFNRAIKAGKVVRGELLKIVKERRKELMMMIENKESEGGDMLSKIMMLSDEDGKQLSDAKVANFFVSLLMASFESTASAITSVMNFLAQIPHIYDKVFKEQMEIAKSKGPNEMLTWEDVEKMEYSWNVARETLRLAPPAQGAFRVATAEFTYAGFTIPKGWKTFWTVHASHTNPDYFPEPEKFDPSRFEGTGPPPYTFVPFGGGPKMCSGRDFAKLAILVFMHNVVTKFRLEKAIPNEKMLFHSRLTPAHGLCIHLYPHTK</sequence>
<evidence type="ECO:0000256" key="8">
    <source>
        <dbReference type="ARBA" id="ARBA00023004"/>
    </source>
</evidence>
<evidence type="ECO:0000313" key="12">
    <source>
        <dbReference type="EMBL" id="KAH6834135.1"/>
    </source>
</evidence>
<comment type="cofactor">
    <cofactor evidence="1 10">
        <name>heme</name>
        <dbReference type="ChEBI" id="CHEBI:30413"/>
    </cofactor>
</comment>
<reference evidence="12 13" key="1">
    <citation type="journal article" date="2021" name="Nat. Commun.">
        <title>Incipient diploidization of the medicinal plant Perilla within 10,000 years.</title>
        <authorList>
            <person name="Zhang Y."/>
            <person name="Shen Q."/>
            <person name="Leng L."/>
            <person name="Zhang D."/>
            <person name="Chen S."/>
            <person name="Shi Y."/>
            <person name="Ning Z."/>
            <person name="Chen S."/>
        </authorList>
    </citation>
    <scope>NUCLEOTIDE SEQUENCE [LARGE SCALE GENOMIC DNA]</scope>
    <source>
        <strain evidence="13">cv. PC099</strain>
    </source>
</reference>
<gene>
    <name evidence="12" type="ORF">C2S53_017909</name>
</gene>
<proteinExistence type="inferred from homology"/>
<keyword evidence="9 11" id="KW-0472">Membrane</keyword>
<dbReference type="FunFam" id="1.10.630.10:FF:000022">
    <property type="entry name" value="Taxadiene 5-alpha hydroxylase"/>
    <property type="match status" value="1"/>
</dbReference>
<keyword evidence="7" id="KW-0560">Oxidoreductase</keyword>
<evidence type="ECO:0000256" key="2">
    <source>
        <dbReference type="ARBA" id="ARBA00004167"/>
    </source>
</evidence>
<dbReference type="GO" id="GO:0020037">
    <property type="term" value="F:heme binding"/>
    <property type="evidence" value="ECO:0007669"/>
    <property type="project" value="InterPro"/>
</dbReference>
<evidence type="ECO:0000256" key="7">
    <source>
        <dbReference type="ARBA" id="ARBA00023002"/>
    </source>
</evidence>
<dbReference type="InterPro" id="IPR002401">
    <property type="entry name" value="Cyt_P450_E_grp-I"/>
</dbReference>
<evidence type="ECO:0000256" key="5">
    <source>
        <dbReference type="ARBA" id="ARBA00022723"/>
    </source>
</evidence>
<dbReference type="EMBL" id="SDAM02000053">
    <property type="protein sequence ID" value="KAH6834135.1"/>
    <property type="molecule type" value="Genomic_DNA"/>
</dbReference>
<accession>A0AAD4JJE4</accession>
<dbReference type="Pfam" id="PF00067">
    <property type="entry name" value="p450"/>
    <property type="match status" value="1"/>
</dbReference>
<organism evidence="12 13">
    <name type="scientific">Perilla frutescens var. hirtella</name>
    <name type="common">Perilla citriodora</name>
    <name type="synonym">Perilla setoyensis</name>
    <dbReference type="NCBI Taxonomy" id="608512"/>
    <lineage>
        <taxon>Eukaryota</taxon>
        <taxon>Viridiplantae</taxon>
        <taxon>Streptophyta</taxon>
        <taxon>Embryophyta</taxon>
        <taxon>Tracheophyta</taxon>
        <taxon>Spermatophyta</taxon>
        <taxon>Magnoliopsida</taxon>
        <taxon>eudicotyledons</taxon>
        <taxon>Gunneridae</taxon>
        <taxon>Pentapetalae</taxon>
        <taxon>asterids</taxon>
        <taxon>lamiids</taxon>
        <taxon>Lamiales</taxon>
        <taxon>Lamiaceae</taxon>
        <taxon>Nepetoideae</taxon>
        <taxon>Elsholtzieae</taxon>
        <taxon>Perilla</taxon>
    </lineage>
</organism>
<dbReference type="Gene3D" id="1.10.630.10">
    <property type="entry name" value="Cytochrome P450"/>
    <property type="match status" value="1"/>
</dbReference>
<dbReference type="InterPro" id="IPR001128">
    <property type="entry name" value="Cyt_P450"/>
</dbReference>
<dbReference type="GO" id="GO:0016712">
    <property type="term" value="F:oxidoreductase activity, acting on paired donors, with incorporation or reduction of molecular oxygen, reduced flavin or flavoprotein as one donor, and incorporation of one atom of oxygen"/>
    <property type="evidence" value="ECO:0007669"/>
    <property type="project" value="UniProtKB-ARBA"/>
</dbReference>
<evidence type="ECO:0000256" key="10">
    <source>
        <dbReference type="PIRSR" id="PIRSR602401-1"/>
    </source>
</evidence>
<evidence type="ECO:0000256" key="9">
    <source>
        <dbReference type="ARBA" id="ARBA00023136"/>
    </source>
</evidence>
<evidence type="ECO:0000256" key="4">
    <source>
        <dbReference type="ARBA" id="ARBA00022692"/>
    </source>
</evidence>
<feature type="transmembrane region" description="Helical" evidence="11">
    <location>
        <begin position="6"/>
        <end position="25"/>
    </location>
</feature>
<evidence type="ECO:0000256" key="11">
    <source>
        <dbReference type="SAM" id="Phobius"/>
    </source>
</evidence>
<evidence type="ECO:0000313" key="13">
    <source>
        <dbReference type="Proteomes" id="UP001190926"/>
    </source>
</evidence>
<feature type="binding site" description="axial binding residue" evidence="10">
    <location>
        <position position="424"/>
    </location>
    <ligand>
        <name>heme</name>
        <dbReference type="ChEBI" id="CHEBI:30413"/>
    </ligand>
    <ligandPart>
        <name>Fe</name>
        <dbReference type="ChEBI" id="CHEBI:18248"/>
    </ligandPart>
</feature>
<evidence type="ECO:0000256" key="1">
    <source>
        <dbReference type="ARBA" id="ARBA00001971"/>
    </source>
</evidence>
<comment type="similarity">
    <text evidence="3">Belongs to the cytochrome P450 family.</text>
</comment>
<dbReference type="InterPro" id="IPR036396">
    <property type="entry name" value="Cyt_P450_sf"/>
</dbReference>
<comment type="subcellular location">
    <subcellularLocation>
        <location evidence="2">Membrane</location>
        <topology evidence="2">Single-pass membrane protein</topology>
    </subcellularLocation>
</comment>
<dbReference type="GO" id="GO:0005506">
    <property type="term" value="F:iron ion binding"/>
    <property type="evidence" value="ECO:0007669"/>
    <property type="project" value="InterPro"/>
</dbReference>
<evidence type="ECO:0000256" key="3">
    <source>
        <dbReference type="ARBA" id="ARBA00010617"/>
    </source>
</evidence>
<dbReference type="GO" id="GO:0016020">
    <property type="term" value="C:membrane"/>
    <property type="evidence" value="ECO:0007669"/>
    <property type="project" value="UniProtKB-SubCell"/>
</dbReference>
<comment type="caution">
    <text evidence="12">The sequence shown here is derived from an EMBL/GenBank/DDBJ whole genome shotgun (WGS) entry which is preliminary data.</text>
</comment>
<dbReference type="PANTHER" id="PTHR24286">
    <property type="entry name" value="CYTOCHROME P450 26"/>
    <property type="match status" value="1"/>
</dbReference>
<keyword evidence="8 10" id="KW-0408">Iron</keyword>
<protein>
    <recommendedName>
        <fullName evidence="14">Cytochrome P450</fullName>
    </recommendedName>
</protein>
<evidence type="ECO:0000256" key="6">
    <source>
        <dbReference type="ARBA" id="ARBA00022989"/>
    </source>
</evidence>
<dbReference type="PANTHER" id="PTHR24286:SF53">
    <property type="entry name" value="BETA-AMYRIN 28-OXIDASE-LIKE"/>
    <property type="match status" value="1"/>
</dbReference>
<dbReference type="Proteomes" id="UP001190926">
    <property type="component" value="Unassembled WGS sequence"/>
</dbReference>
<dbReference type="CDD" id="cd11043">
    <property type="entry name" value="CYP90-like"/>
    <property type="match status" value="1"/>
</dbReference>
<evidence type="ECO:0008006" key="14">
    <source>
        <dbReference type="Google" id="ProtNLM"/>
    </source>
</evidence>
<dbReference type="PRINTS" id="PR00463">
    <property type="entry name" value="EP450I"/>
</dbReference>
<keyword evidence="4 11" id="KW-0812">Transmembrane</keyword>
<dbReference type="GO" id="GO:0016125">
    <property type="term" value="P:sterol metabolic process"/>
    <property type="evidence" value="ECO:0007669"/>
    <property type="project" value="TreeGrafter"/>
</dbReference>
<dbReference type="AlphaFoldDB" id="A0AAD4JJE4"/>
<keyword evidence="6 11" id="KW-1133">Transmembrane helix</keyword>
<dbReference type="PRINTS" id="PR00385">
    <property type="entry name" value="P450"/>
</dbReference>
<keyword evidence="13" id="KW-1185">Reference proteome</keyword>
<dbReference type="SUPFAM" id="SSF48264">
    <property type="entry name" value="Cytochrome P450"/>
    <property type="match status" value="1"/>
</dbReference>
<keyword evidence="10" id="KW-0349">Heme</keyword>
<name>A0AAD4JJE4_PERFH</name>